<keyword evidence="6" id="KW-1185">Reference proteome</keyword>
<evidence type="ECO:0000256" key="3">
    <source>
        <dbReference type="ARBA" id="ARBA00022741"/>
    </source>
</evidence>
<organism evidence="5 6">
    <name type="scientific">Oikopleura dioica</name>
    <name type="common">Tunicate</name>
    <dbReference type="NCBI Taxonomy" id="34765"/>
    <lineage>
        <taxon>Eukaryota</taxon>
        <taxon>Metazoa</taxon>
        <taxon>Chordata</taxon>
        <taxon>Tunicata</taxon>
        <taxon>Appendicularia</taxon>
        <taxon>Copelata</taxon>
        <taxon>Oikopleuridae</taxon>
        <taxon>Oikopleura</taxon>
    </lineage>
</organism>
<dbReference type="EMBL" id="OU015567">
    <property type="protein sequence ID" value="CAG5110546.1"/>
    <property type="molecule type" value="Genomic_DNA"/>
</dbReference>
<name>A0ABN7T4G3_OIKDI</name>
<accession>A0ABN7T4G3</accession>
<keyword evidence="3" id="KW-0547">Nucleotide-binding</keyword>
<sequence>MRHGEYVALGKVEAALKTSAAIANVVIYGSGAILMPIAIACPVEKVVREWADEIGVKGDLVEICNDEKIVKKMMEEIQATAKSACLSKLEIPNKVHIDGSFEAGWLPDTGLVTDAFKLKRKQLNEHYADVIARLTA</sequence>
<evidence type="ECO:0000256" key="1">
    <source>
        <dbReference type="ARBA" id="ARBA00006432"/>
    </source>
</evidence>
<evidence type="ECO:0000313" key="5">
    <source>
        <dbReference type="EMBL" id="CAG5110546.1"/>
    </source>
</evidence>
<evidence type="ECO:0000313" key="6">
    <source>
        <dbReference type="Proteomes" id="UP001158576"/>
    </source>
</evidence>
<protein>
    <submittedName>
        <fullName evidence="5">Oidioi.mRNA.OKI2018_I69.chr2.g4934.t1.cds</fullName>
    </submittedName>
</protein>
<reference evidence="5 6" key="1">
    <citation type="submission" date="2021-04" db="EMBL/GenBank/DDBJ databases">
        <authorList>
            <person name="Bliznina A."/>
        </authorList>
    </citation>
    <scope>NUCLEOTIDE SEQUENCE [LARGE SCALE GENOMIC DNA]</scope>
</reference>
<keyword evidence="2" id="KW-0436">Ligase</keyword>
<evidence type="ECO:0000256" key="2">
    <source>
        <dbReference type="ARBA" id="ARBA00022598"/>
    </source>
</evidence>
<dbReference type="PANTHER" id="PTHR43272">
    <property type="entry name" value="LONG-CHAIN-FATTY-ACID--COA LIGASE"/>
    <property type="match status" value="1"/>
</dbReference>
<keyword evidence="4" id="KW-0067">ATP-binding</keyword>
<dbReference type="PANTHER" id="PTHR43272:SF83">
    <property type="entry name" value="ACYL-COA SYNTHETASE LONG-CHAIN, ISOFORM J"/>
    <property type="match status" value="1"/>
</dbReference>
<evidence type="ECO:0000256" key="4">
    <source>
        <dbReference type="ARBA" id="ARBA00022840"/>
    </source>
</evidence>
<dbReference type="Proteomes" id="UP001158576">
    <property type="component" value="Chromosome 2"/>
</dbReference>
<gene>
    <name evidence="5" type="ORF">OKIOD_LOCUS13699</name>
</gene>
<comment type="similarity">
    <text evidence="1">Belongs to the ATP-dependent AMP-binding enzyme family.</text>
</comment>
<dbReference type="SUPFAM" id="SSF56801">
    <property type="entry name" value="Acetyl-CoA synthetase-like"/>
    <property type="match status" value="1"/>
</dbReference>
<proteinExistence type="inferred from homology"/>